<evidence type="ECO:0000256" key="1">
    <source>
        <dbReference type="SAM" id="SignalP"/>
    </source>
</evidence>
<comment type="caution">
    <text evidence="2">The sequence shown here is derived from an EMBL/GenBank/DDBJ whole genome shotgun (WGS) entry which is preliminary data.</text>
</comment>
<sequence>MKIKLLILAALIVFLATGTVFAQLDTDGTGFDPTQFDITKDKTKNFMTAPTGKMTDEIDMEMVARISVCHKGTSISEKEFNVLKVPYDITSLEFVAYYIQRLQGGEGASQFLEKWASRMPGLVAAVKAKGCKFGVEPEPSALEKCNGYCSMSNVCSAGAINKGLTDCQSQKKCHSCGFLGLKKCCEYLPTTCCEYPKPVTDCSTGMCTYNDCPEGTQEVGPANCGEAEDCETCWGLFKCCKQKQTKCCMAIDNTECARGTCQNGNTCPKGFKNAGMADCGSYEEVHSCGFWGIAECKDPAPRTCCQPE</sequence>
<feature type="signal peptide" evidence="1">
    <location>
        <begin position="1"/>
        <end position="22"/>
    </location>
</feature>
<reference evidence="2 3" key="1">
    <citation type="journal article" date="2016" name="Nat. Commun.">
        <title>Thousands of microbial genomes shed light on interconnected biogeochemical processes in an aquifer system.</title>
        <authorList>
            <person name="Anantharaman K."/>
            <person name="Brown C.T."/>
            <person name="Hug L.A."/>
            <person name="Sharon I."/>
            <person name="Castelle C.J."/>
            <person name="Probst A.J."/>
            <person name="Thomas B.C."/>
            <person name="Singh A."/>
            <person name="Wilkins M.J."/>
            <person name="Karaoz U."/>
            <person name="Brodie E.L."/>
            <person name="Williams K.H."/>
            <person name="Hubbard S.S."/>
            <person name="Banfield J.F."/>
        </authorList>
    </citation>
    <scope>NUCLEOTIDE SEQUENCE [LARGE SCALE GENOMIC DNA]</scope>
</reference>
<dbReference type="AlphaFoldDB" id="A0A1F5S2D9"/>
<gene>
    <name evidence="2" type="ORF">A2257_03085</name>
</gene>
<protein>
    <submittedName>
        <fullName evidence="2">Uncharacterized protein</fullName>
    </submittedName>
</protein>
<evidence type="ECO:0000313" key="3">
    <source>
        <dbReference type="Proteomes" id="UP000177407"/>
    </source>
</evidence>
<accession>A0A1F5S2D9</accession>
<name>A0A1F5S2D9_9BACT</name>
<feature type="chain" id="PRO_5009521118" evidence="1">
    <location>
        <begin position="23"/>
        <end position="308"/>
    </location>
</feature>
<keyword evidence="1" id="KW-0732">Signal</keyword>
<dbReference type="Proteomes" id="UP000177407">
    <property type="component" value="Unassembled WGS sequence"/>
</dbReference>
<dbReference type="EMBL" id="MFGA01000020">
    <property type="protein sequence ID" value="OGF20732.1"/>
    <property type="molecule type" value="Genomic_DNA"/>
</dbReference>
<proteinExistence type="predicted"/>
<organism evidence="2 3">
    <name type="scientific">Candidatus Falkowbacteria bacterium RIFOXYA2_FULL_38_12</name>
    <dbReference type="NCBI Taxonomy" id="1797993"/>
    <lineage>
        <taxon>Bacteria</taxon>
        <taxon>Candidatus Falkowiibacteriota</taxon>
    </lineage>
</organism>
<evidence type="ECO:0000313" key="2">
    <source>
        <dbReference type="EMBL" id="OGF20732.1"/>
    </source>
</evidence>